<evidence type="ECO:0000313" key="10">
    <source>
        <dbReference type="EMBL" id="MCJ8210555.1"/>
    </source>
</evidence>
<dbReference type="InterPro" id="IPR001610">
    <property type="entry name" value="PAC"/>
</dbReference>
<dbReference type="PRINTS" id="PR00344">
    <property type="entry name" value="BCTRLSENSOR"/>
</dbReference>
<dbReference type="GO" id="GO:0000155">
    <property type="term" value="F:phosphorelay sensor kinase activity"/>
    <property type="evidence" value="ECO:0007669"/>
    <property type="project" value="InterPro"/>
</dbReference>
<keyword evidence="3" id="KW-0597">Phosphoprotein</keyword>
<dbReference type="InterPro" id="IPR000014">
    <property type="entry name" value="PAS"/>
</dbReference>
<dbReference type="PROSITE" id="PS50109">
    <property type="entry name" value="HIS_KIN"/>
    <property type="match status" value="1"/>
</dbReference>
<dbReference type="AlphaFoldDB" id="A0A9X2BA94"/>
<dbReference type="SMART" id="SM00091">
    <property type="entry name" value="PAS"/>
    <property type="match status" value="1"/>
</dbReference>
<dbReference type="SUPFAM" id="SSF55785">
    <property type="entry name" value="PYP-like sensor domain (PAS domain)"/>
    <property type="match status" value="1"/>
</dbReference>
<dbReference type="Gene3D" id="3.30.565.10">
    <property type="entry name" value="Histidine kinase-like ATPase, C-terminal domain"/>
    <property type="match status" value="1"/>
</dbReference>
<dbReference type="Pfam" id="PF13426">
    <property type="entry name" value="PAS_9"/>
    <property type="match status" value="1"/>
</dbReference>
<keyword evidence="11" id="KW-1185">Reference proteome</keyword>
<keyword evidence="6" id="KW-0472">Membrane</keyword>
<evidence type="ECO:0000256" key="2">
    <source>
        <dbReference type="ARBA" id="ARBA00012438"/>
    </source>
</evidence>
<feature type="domain" description="PAS" evidence="8">
    <location>
        <begin position="205"/>
        <end position="275"/>
    </location>
</feature>
<comment type="caution">
    <text evidence="10">The sequence shown here is derived from an EMBL/GenBank/DDBJ whole genome shotgun (WGS) entry which is preliminary data.</text>
</comment>
<keyword evidence="6" id="KW-1133">Transmembrane helix</keyword>
<sequence length="567" mass="64617">MPPILFRQKLLLGFLPVIAMMMGIAWFSYKTVEESRQASDLAEQSILIISKAHSISSKTVKWQHHERTNSQWRGPKAAIDSELHALQLLVSDKPAQVYRLKKLGSTIALLDSLNSDAQTAEPFSRKHHRLDSANTVISEMVNTFITNEEKLLTVSQKRSDRHITNAIRLIFISSFVTIATVISLIVFTLRTFRAKRKLREELQLSERKFYHVFNDSGIGMAIVSLEGKWLQVNNHISKILGYSADELMAKTYQEITYQPDMPLDDMMVARVLKGEMNTCKFEKRYYHKNGQLVWVLLTVSLIYNEDGTPGFFVSQLEDISEIKKMISELEMKNKSLVRISEDLKGKVSQLEEFNRIVAHNLRGPASSIEMMLSMLTDAETSEEKDELMHMILVSSKTLNTTLNDLMQILEIRLNHDIPYDICDLQEITDKTSNLLQGELLKAKALIQTNFKVPTVSFPKIYLESIFYNLISNSIKYRKQNQPATIFISSEPLAGQVRLTFQDNGIGIDLNMHGKNMFKLNKVFHKGYNSRGVGLFITKNQLETHGGSIRVESQPGVGTTFIIYLNQT</sequence>
<dbReference type="SUPFAM" id="SSF55874">
    <property type="entry name" value="ATPase domain of HSP90 chaperone/DNA topoisomerase II/histidine kinase"/>
    <property type="match status" value="1"/>
</dbReference>
<organism evidence="10 11">
    <name type="scientific">Mucilaginibacter straminoryzae</name>
    <dbReference type="NCBI Taxonomy" id="2932774"/>
    <lineage>
        <taxon>Bacteria</taxon>
        <taxon>Pseudomonadati</taxon>
        <taxon>Bacteroidota</taxon>
        <taxon>Sphingobacteriia</taxon>
        <taxon>Sphingobacteriales</taxon>
        <taxon>Sphingobacteriaceae</taxon>
        <taxon>Mucilaginibacter</taxon>
    </lineage>
</organism>
<dbReference type="SMART" id="SM00086">
    <property type="entry name" value="PAC"/>
    <property type="match status" value="1"/>
</dbReference>
<feature type="domain" description="PAC" evidence="9">
    <location>
        <begin position="279"/>
        <end position="331"/>
    </location>
</feature>
<accession>A0A9X2BA94</accession>
<dbReference type="InterPro" id="IPR036097">
    <property type="entry name" value="HisK_dim/P_sf"/>
</dbReference>
<dbReference type="InterPro" id="IPR003594">
    <property type="entry name" value="HATPase_dom"/>
</dbReference>
<dbReference type="Proteomes" id="UP001139450">
    <property type="component" value="Unassembled WGS sequence"/>
</dbReference>
<protein>
    <recommendedName>
        <fullName evidence="2">histidine kinase</fullName>
        <ecNumber evidence="2">2.7.13.3</ecNumber>
    </recommendedName>
</protein>
<dbReference type="CDD" id="cd00130">
    <property type="entry name" value="PAS"/>
    <property type="match status" value="1"/>
</dbReference>
<dbReference type="Gene3D" id="1.10.287.130">
    <property type="match status" value="1"/>
</dbReference>
<feature type="transmembrane region" description="Helical" evidence="6">
    <location>
        <begin position="12"/>
        <end position="29"/>
    </location>
</feature>
<dbReference type="RefSeq" id="WP_245130394.1">
    <property type="nucleotide sequence ID" value="NZ_JALJEJ010000005.1"/>
</dbReference>
<evidence type="ECO:0000313" key="11">
    <source>
        <dbReference type="Proteomes" id="UP001139450"/>
    </source>
</evidence>
<evidence type="ECO:0000256" key="5">
    <source>
        <dbReference type="ARBA" id="ARBA00022777"/>
    </source>
</evidence>
<dbReference type="EMBL" id="JALJEJ010000005">
    <property type="protein sequence ID" value="MCJ8210555.1"/>
    <property type="molecule type" value="Genomic_DNA"/>
</dbReference>
<feature type="domain" description="Histidine kinase" evidence="7">
    <location>
        <begin position="356"/>
        <end position="567"/>
    </location>
</feature>
<dbReference type="InterPro" id="IPR000700">
    <property type="entry name" value="PAS-assoc_C"/>
</dbReference>
<dbReference type="SUPFAM" id="SSF47384">
    <property type="entry name" value="Homodimeric domain of signal transducing histidine kinase"/>
    <property type="match status" value="1"/>
</dbReference>
<proteinExistence type="predicted"/>
<name>A0A9X2BA94_9SPHI</name>
<keyword evidence="6" id="KW-0812">Transmembrane</keyword>
<dbReference type="NCBIfam" id="TIGR00229">
    <property type="entry name" value="sensory_box"/>
    <property type="match status" value="1"/>
</dbReference>
<dbReference type="PROSITE" id="PS50113">
    <property type="entry name" value="PAC"/>
    <property type="match status" value="1"/>
</dbReference>
<reference evidence="10" key="1">
    <citation type="submission" date="2022-04" db="EMBL/GenBank/DDBJ databases">
        <title>Mucilaginibacter sp. RS28 isolated from freshwater.</title>
        <authorList>
            <person name="Ko S.-R."/>
        </authorList>
    </citation>
    <scope>NUCLEOTIDE SEQUENCE</scope>
    <source>
        <strain evidence="10">RS28</strain>
    </source>
</reference>
<dbReference type="SMART" id="SM00387">
    <property type="entry name" value="HATPase_c"/>
    <property type="match status" value="1"/>
</dbReference>
<dbReference type="PANTHER" id="PTHR43304">
    <property type="entry name" value="PHYTOCHROME-LIKE PROTEIN CPH1"/>
    <property type="match status" value="1"/>
</dbReference>
<evidence type="ECO:0000259" key="7">
    <source>
        <dbReference type="PROSITE" id="PS50109"/>
    </source>
</evidence>
<evidence type="ECO:0000259" key="8">
    <source>
        <dbReference type="PROSITE" id="PS50112"/>
    </source>
</evidence>
<dbReference type="InterPro" id="IPR036890">
    <property type="entry name" value="HATPase_C_sf"/>
</dbReference>
<feature type="transmembrane region" description="Helical" evidence="6">
    <location>
        <begin position="166"/>
        <end position="189"/>
    </location>
</feature>
<evidence type="ECO:0000256" key="4">
    <source>
        <dbReference type="ARBA" id="ARBA00022679"/>
    </source>
</evidence>
<dbReference type="InterPro" id="IPR035965">
    <property type="entry name" value="PAS-like_dom_sf"/>
</dbReference>
<dbReference type="InterPro" id="IPR004358">
    <property type="entry name" value="Sig_transdc_His_kin-like_C"/>
</dbReference>
<keyword evidence="4" id="KW-0808">Transferase</keyword>
<evidence type="ECO:0000256" key="6">
    <source>
        <dbReference type="SAM" id="Phobius"/>
    </source>
</evidence>
<dbReference type="EC" id="2.7.13.3" evidence="2"/>
<dbReference type="InterPro" id="IPR052162">
    <property type="entry name" value="Sensor_kinase/Photoreceptor"/>
</dbReference>
<dbReference type="Gene3D" id="3.30.450.20">
    <property type="entry name" value="PAS domain"/>
    <property type="match status" value="1"/>
</dbReference>
<comment type="catalytic activity">
    <reaction evidence="1">
        <text>ATP + protein L-histidine = ADP + protein N-phospho-L-histidine.</text>
        <dbReference type="EC" id="2.7.13.3"/>
    </reaction>
</comment>
<keyword evidence="5" id="KW-0418">Kinase</keyword>
<evidence type="ECO:0000256" key="3">
    <source>
        <dbReference type="ARBA" id="ARBA00022553"/>
    </source>
</evidence>
<dbReference type="Pfam" id="PF02518">
    <property type="entry name" value="HATPase_c"/>
    <property type="match status" value="1"/>
</dbReference>
<dbReference type="PROSITE" id="PS50112">
    <property type="entry name" value="PAS"/>
    <property type="match status" value="1"/>
</dbReference>
<evidence type="ECO:0000256" key="1">
    <source>
        <dbReference type="ARBA" id="ARBA00000085"/>
    </source>
</evidence>
<evidence type="ECO:0000259" key="9">
    <source>
        <dbReference type="PROSITE" id="PS50113"/>
    </source>
</evidence>
<dbReference type="InterPro" id="IPR005467">
    <property type="entry name" value="His_kinase_dom"/>
</dbReference>
<gene>
    <name evidence="10" type="ORF">MUY27_12625</name>
</gene>
<dbReference type="PANTHER" id="PTHR43304:SF1">
    <property type="entry name" value="PAC DOMAIN-CONTAINING PROTEIN"/>
    <property type="match status" value="1"/>
</dbReference>